<organism evidence="6 7">
    <name type="scientific">Melanomma pulvis-pyrius CBS 109.77</name>
    <dbReference type="NCBI Taxonomy" id="1314802"/>
    <lineage>
        <taxon>Eukaryota</taxon>
        <taxon>Fungi</taxon>
        <taxon>Dikarya</taxon>
        <taxon>Ascomycota</taxon>
        <taxon>Pezizomycotina</taxon>
        <taxon>Dothideomycetes</taxon>
        <taxon>Pleosporomycetidae</taxon>
        <taxon>Pleosporales</taxon>
        <taxon>Melanommataceae</taxon>
        <taxon>Melanomma</taxon>
    </lineage>
</organism>
<keyword evidence="2 4" id="KW-0863">Zinc-finger</keyword>
<dbReference type="InterPro" id="IPR002893">
    <property type="entry name" value="Znf_MYND"/>
</dbReference>
<evidence type="ECO:0000259" key="5">
    <source>
        <dbReference type="PROSITE" id="PS50865"/>
    </source>
</evidence>
<evidence type="ECO:0000256" key="2">
    <source>
        <dbReference type="ARBA" id="ARBA00022771"/>
    </source>
</evidence>
<dbReference type="SUPFAM" id="SSF144232">
    <property type="entry name" value="HIT/MYND zinc finger-like"/>
    <property type="match status" value="1"/>
</dbReference>
<evidence type="ECO:0000256" key="3">
    <source>
        <dbReference type="ARBA" id="ARBA00022833"/>
    </source>
</evidence>
<evidence type="ECO:0000313" key="7">
    <source>
        <dbReference type="Proteomes" id="UP000799757"/>
    </source>
</evidence>
<name>A0A6A6X8S8_9PLEO</name>
<evidence type="ECO:0000256" key="4">
    <source>
        <dbReference type="PROSITE-ProRule" id="PRU00134"/>
    </source>
</evidence>
<dbReference type="EMBL" id="MU001960">
    <property type="protein sequence ID" value="KAF2792661.1"/>
    <property type="molecule type" value="Genomic_DNA"/>
</dbReference>
<proteinExistence type="predicted"/>
<dbReference type="OrthoDB" id="3797767at2759"/>
<keyword evidence="3" id="KW-0862">Zinc</keyword>
<protein>
    <recommendedName>
        <fullName evidence="5">MYND-type domain-containing protein</fullName>
    </recommendedName>
</protein>
<dbReference type="AlphaFoldDB" id="A0A6A6X8S8"/>
<dbReference type="PROSITE" id="PS50865">
    <property type="entry name" value="ZF_MYND_2"/>
    <property type="match status" value="1"/>
</dbReference>
<reference evidence="6" key="1">
    <citation type="journal article" date="2020" name="Stud. Mycol.">
        <title>101 Dothideomycetes genomes: a test case for predicting lifestyles and emergence of pathogens.</title>
        <authorList>
            <person name="Haridas S."/>
            <person name="Albert R."/>
            <person name="Binder M."/>
            <person name="Bloem J."/>
            <person name="Labutti K."/>
            <person name="Salamov A."/>
            <person name="Andreopoulos B."/>
            <person name="Baker S."/>
            <person name="Barry K."/>
            <person name="Bills G."/>
            <person name="Bluhm B."/>
            <person name="Cannon C."/>
            <person name="Castanera R."/>
            <person name="Culley D."/>
            <person name="Daum C."/>
            <person name="Ezra D."/>
            <person name="Gonzalez J."/>
            <person name="Henrissat B."/>
            <person name="Kuo A."/>
            <person name="Liang C."/>
            <person name="Lipzen A."/>
            <person name="Lutzoni F."/>
            <person name="Magnuson J."/>
            <person name="Mondo S."/>
            <person name="Nolan M."/>
            <person name="Ohm R."/>
            <person name="Pangilinan J."/>
            <person name="Park H.-J."/>
            <person name="Ramirez L."/>
            <person name="Alfaro M."/>
            <person name="Sun H."/>
            <person name="Tritt A."/>
            <person name="Yoshinaga Y."/>
            <person name="Zwiers L.-H."/>
            <person name="Turgeon B."/>
            <person name="Goodwin S."/>
            <person name="Spatafora J."/>
            <person name="Crous P."/>
            <person name="Grigoriev I."/>
        </authorList>
    </citation>
    <scope>NUCLEOTIDE SEQUENCE</scope>
    <source>
        <strain evidence="6">CBS 109.77</strain>
    </source>
</reference>
<gene>
    <name evidence="6" type="ORF">K505DRAFT_338494</name>
</gene>
<dbReference type="Pfam" id="PF01753">
    <property type="entry name" value="zf-MYND"/>
    <property type="match status" value="1"/>
</dbReference>
<dbReference type="Proteomes" id="UP000799757">
    <property type="component" value="Unassembled WGS sequence"/>
</dbReference>
<feature type="domain" description="MYND-type" evidence="5">
    <location>
        <begin position="9"/>
        <end position="45"/>
    </location>
</feature>
<dbReference type="PROSITE" id="PS01360">
    <property type="entry name" value="ZF_MYND_1"/>
    <property type="match status" value="1"/>
</dbReference>
<dbReference type="Gene3D" id="6.10.140.2220">
    <property type="match status" value="1"/>
</dbReference>
<sequence>MTYSMPTSCANCGETGVFRCSRCTMVAYCHPNCEKAYLSVHENDCKALLEKAITRIAGTWKAAFLIFRENVYTVKTKSVSQHQNKIIVQEADNDVSKSGEVLFRFPRSFYDRTKDQHAVLSAYAGEDPVGYLHDFLVHMIKGAFAYSISRTLSRLTQTLGIYMTARIREQKVSLHDPACATLLGPDKQSKVSLQHVLFIQARAFPNSWILDPAGAAYGIDRASMSTTAYANFVEQRVEINEFGTQRQLLKGYANIPGLCGLPFRLSWLAMDRFQAGVAQWKGNANLDLVDLIWLPDEQFVIQQRHLLANISTALADFRLGAEYREEISKTLLWEERNSGKSSTMAVITARRCPKTWFCALIKI</sequence>
<evidence type="ECO:0000256" key="1">
    <source>
        <dbReference type="ARBA" id="ARBA00022723"/>
    </source>
</evidence>
<dbReference type="GO" id="GO:0008270">
    <property type="term" value="F:zinc ion binding"/>
    <property type="evidence" value="ECO:0007669"/>
    <property type="project" value="UniProtKB-KW"/>
</dbReference>
<accession>A0A6A6X8S8</accession>
<keyword evidence="1" id="KW-0479">Metal-binding</keyword>
<keyword evidence="7" id="KW-1185">Reference proteome</keyword>
<evidence type="ECO:0000313" key="6">
    <source>
        <dbReference type="EMBL" id="KAF2792661.1"/>
    </source>
</evidence>